<feature type="domain" description="F-box" evidence="1">
    <location>
        <begin position="8"/>
        <end position="57"/>
    </location>
</feature>
<dbReference type="SUPFAM" id="SSF81383">
    <property type="entry name" value="F-box domain"/>
    <property type="match status" value="1"/>
</dbReference>
<dbReference type="Pfam" id="PF12937">
    <property type="entry name" value="F-box-like"/>
    <property type="match status" value="1"/>
</dbReference>
<reference evidence="2 3" key="1">
    <citation type="submission" date="2018-02" db="EMBL/GenBank/DDBJ databases">
        <title>Genome sequence of the basidiomycete white-rot fungus Phlebia centrifuga.</title>
        <authorList>
            <person name="Granchi Z."/>
            <person name="Peng M."/>
            <person name="de Vries R.P."/>
            <person name="Hilden K."/>
            <person name="Makela M.R."/>
            <person name="Grigoriev I."/>
            <person name="Riley R."/>
        </authorList>
    </citation>
    <scope>NUCLEOTIDE SEQUENCE [LARGE SCALE GENOMIC DNA]</scope>
    <source>
        <strain evidence="2 3">FBCC195</strain>
    </source>
</reference>
<dbReference type="EMBL" id="MLYV02000081">
    <property type="protein sequence ID" value="PSS37125.1"/>
    <property type="molecule type" value="Genomic_DNA"/>
</dbReference>
<dbReference type="InterPro" id="IPR036047">
    <property type="entry name" value="F-box-like_dom_sf"/>
</dbReference>
<dbReference type="InterPro" id="IPR001810">
    <property type="entry name" value="F-box_dom"/>
</dbReference>
<dbReference type="AlphaFoldDB" id="A0A2R6S4E7"/>
<protein>
    <recommendedName>
        <fullName evidence="1">F-box domain-containing protein</fullName>
    </recommendedName>
</protein>
<keyword evidence="3" id="KW-1185">Reference proteome</keyword>
<sequence length="394" mass="44671">METEPTSVIAFLAIPQEVTEHILKFCHLSDVVHVAETCHDLHELICNSPDQYLWRELFLSYPFDDPRKSTARRCAVVTDWMGELRARMQAKQVVLAGASNKHVSLQNALGVLVSAVEFAASCVEGKPNVESANLPWVRDILLRSPVLDDTTLTEPAERQLRARLRCYLGLSHEDGGTLASSTRLQLIRTASRAYVYDLRKYSRETHWGPYTACDEQLILNWEHLEHIMNVVLMNMRDLPLEQYGTVWSSWGLEATRACSAPSTPNRKAHDWAGVEGKWRRMVCFMDYRDLFAFNTTLQFSEWNNGPRNPAFFNDGFAEAIRLIEVDLEVLDLDSSPSKFDDPEHPPIVFKGTSHGMHGSIARIEGSVRMFANGVIRWNFVSLIRAGIDLIIPSI</sequence>
<proteinExistence type="predicted"/>
<gene>
    <name evidence="2" type="ORF">PHLCEN_2v998</name>
</gene>
<evidence type="ECO:0000259" key="1">
    <source>
        <dbReference type="PROSITE" id="PS50181"/>
    </source>
</evidence>
<comment type="caution">
    <text evidence="2">The sequence shown here is derived from an EMBL/GenBank/DDBJ whole genome shotgun (WGS) entry which is preliminary data.</text>
</comment>
<dbReference type="OrthoDB" id="3226064at2759"/>
<evidence type="ECO:0000313" key="3">
    <source>
        <dbReference type="Proteomes" id="UP000186601"/>
    </source>
</evidence>
<dbReference type="STRING" id="98765.A0A2R6S4E7"/>
<evidence type="ECO:0000313" key="2">
    <source>
        <dbReference type="EMBL" id="PSS37125.1"/>
    </source>
</evidence>
<accession>A0A2R6S4E7</accession>
<dbReference type="Gene3D" id="1.20.1280.50">
    <property type="match status" value="1"/>
</dbReference>
<organism evidence="2 3">
    <name type="scientific">Hermanssonia centrifuga</name>
    <dbReference type="NCBI Taxonomy" id="98765"/>
    <lineage>
        <taxon>Eukaryota</taxon>
        <taxon>Fungi</taxon>
        <taxon>Dikarya</taxon>
        <taxon>Basidiomycota</taxon>
        <taxon>Agaricomycotina</taxon>
        <taxon>Agaricomycetes</taxon>
        <taxon>Polyporales</taxon>
        <taxon>Meruliaceae</taxon>
        <taxon>Hermanssonia</taxon>
    </lineage>
</organism>
<name>A0A2R6S4E7_9APHY</name>
<dbReference type="Proteomes" id="UP000186601">
    <property type="component" value="Unassembled WGS sequence"/>
</dbReference>
<dbReference type="PROSITE" id="PS50181">
    <property type="entry name" value="FBOX"/>
    <property type="match status" value="1"/>
</dbReference>